<dbReference type="RefSeq" id="WP_377472167.1">
    <property type="nucleotide sequence ID" value="NZ_JBHLWN010000077.1"/>
</dbReference>
<dbReference type="Gene3D" id="3.20.20.450">
    <property type="entry name" value="EAL domain"/>
    <property type="match status" value="1"/>
</dbReference>
<dbReference type="InterPro" id="IPR052155">
    <property type="entry name" value="Biofilm_reg_signaling"/>
</dbReference>
<dbReference type="SMART" id="SM00052">
    <property type="entry name" value="EAL"/>
    <property type="match status" value="1"/>
</dbReference>
<dbReference type="PANTHER" id="PTHR44757">
    <property type="entry name" value="DIGUANYLATE CYCLASE DGCP"/>
    <property type="match status" value="1"/>
</dbReference>
<dbReference type="EMBL" id="JBHLWN010000077">
    <property type="protein sequence ID" value="MFC0214754.1"/>
    <property type="molecule type" value="Genomic_DNA"/>
</dbReference>
<evidence type="ECO:0000313" key="5">
    <source>
        <dbReference type="EMBL" id="MFC0214754.1"/>
    </source>
</evidence>
<dbReference type="PROSITE" id="PS50883">
    <property type="entry name" value="EAL"/>
    <property type="match status" value="1"/>
</dbReference>
<dbReference type="InterPro" id="IPR029787">
    <property type="entry name" value="Nucleotide_cyclase"/>
</dbReference>
<dbReference type="InterPro" id="IPR001633">
    <property type="entry name" value="EAL_dom"/>
</dbReference>
<feature type="domain" description="PAS" evidence="1">
    <location>
        <begin position="17"/>
        <end position="73"/>
    </location>
</feature>
<dbReference type="CDD" id="cd01949">
    <property type="entry name" value="GGDEF"/>
    <property type="match status" value="1"/>
</dbReference>
<evidence type="ECO:0000259" key="4">
    <source>
        <dbReference type="PROSITE" id="PS50887"/>
    </source>
</evidence>
<feature type="domain" description="GGDEF" evidence="4">
    <location>
        <begin position="290"/>
        <end position="419"/>
    </location>
</feature>
<organism evidence="5 6">
    <name type="scientific">Paenibacillus chartarius</name>
    <dbReference type="NCBI Taxonomy" id="747481"/>
    <lineage>
        <taxon>Bacteria</taxon>
        <taxon>Bacillati</taxon>
        <taxon>Bacillota</taxon>
        <taxon>Bacilli</taxon>
        <taxon>Bacillales</taxon>
        <taxon>Paenibacillaceae</taxon>
        <taxon>Paenibacillus</taxon>
    </lineage>
</organism>
<evidence type="ECO:0000259" key="3">
    <source>
        <dbReference type="PROSITE" id="PS50883"/>
    </source>
</evidence>
<dbReference type="NCBIfam" id="TIGR00254">
    <property type="entry name" value="GGDEF"/>
    <property type="match status" value="1"/>
</dbReference>
<dbReference type="Proteomes" id="UP001589776">
    <property type="component" value="Unassembled WGS sequence"/>
</dbReference>
<dbReference type="Pfam" id="PF00563">
    <property type="entry name" value="EAL"/>
    <property type="match status" value="1"/>
</dbReference>
<dbReference type="InterPro" id="IPR035919">
    <property type="entry name" value="EAL_sf"/>
</dbReference>
<dbReference type="PROSITE" id="PS50113">
    <property type="entry name" value="PAC"/>
    <property type="match status" value="1"/>
</dbReference>
<dbReference type="InterPro" id="IPR001610">
    <property type="entry name" value="PAC"/>
</dbReference>
<dbReference type="Pfam" id="PF08447">
    <property type="entry name" value="PAS_3"/>
    <property type="match status" value="1"/>
</dbReference>
<sequence>MRTWLLHEKWLTGFPYPLFILNEQGMVEEQNAALSKLVSYTCEELLQIPFADLVVPEHRNRFRRALEQAKQGEIRSIDVDVMAKNDKRKSLQIVLSLCYSEGDKHPRIHVISRDITSSQILKKELIQSKLQLEHIFETLNVAIWSVEPGTRKLLQLSLGAEKVYGHPVQAFYSEPDLWQQMIHPDDYAAVMANQGQLQSGRSIVHEYRIISGQGEIRWIHDRVFPELDNDGNIVSLTGIAFDMTEQKLMKDQIRHMALHDPATGLPNRTMLEEYFRTGCNLAEQPQPPIAIVSLVAMPLDMIADTLGQSLADEALRLFAERAAELLPNADLICRTGDYTISIVCKEADTQKLYAAAELFFRSLDRTFPIGPYEVVLSGAAGISTYPGDGTDAGTLLNRAQSAMHRARKKAVNTVMRYKPHYEEECFKAFRLETDMFGALERGEFVLLYQPKIDLTRMEIIGMEALLHWNHAEFGLIKPSEFIALAQELNLIIPIGEWVLRSVCRLARECRELGLPPLRMGVNVSPQEILQADFVGKVMTILAETEMDASCLELEVTEHTMKQEKHIQVLKKLQAAGVTITIDNFGTGYSSLQSIKSIKLGVLKLDKMYIRSMTESEEDCAIVDAVIHLCHKLGVKVVAEGVETKEQMALLRKLGCDGGQGYALGMPVPGEQLKELLQYGVTTQS</sequence>
<dbReference type="SUPFAM" id="SSF55785">
    <property type="entry name" value="PYP-like sensor domain (PAS domain)"/>
    <property type="match status" value="2"/>
</dbReference>
<proteinExistence type="predicted"/>
<dbReference type="CDD" id="cd00130">
    <property type="entry name" value="PAS"/>
    <property type="match status" value="2"/>
</dbReference>
<dbReference type="PANTHER" id="PTHR44757:SF2">
    <property type="entry name" value="BIOFILM ARCHITECTURE MAINTENANCE PROTEIN MBAA"/>
    <property type="match status" value="1"/>
</dbReference>
<accession>A0ABV6DQ21</accession>
<name>A0ABV6DQ21_9BACL</name>
<dbReference type="InterPro" id="IPR000700">
    <property type="entry name" value="PAS-assoc_C"/>
</dbReference>
<dbReference type="InterPro" id="IPR043128">
    <property type="entry name" value="Rev_trsase/Diguanyl_cyclase"/>
</dbReference>
<evidence type="ECO:0000313" key="6">
    <source>
        <dbReference type="Proteomes" id="UP001589776"/>
    </source>
</evidence>
<dbReference type="NCBIfam" id="TIGR00229">
    <property type="entry name" value="sensory_box"/>
    <property type="match status" value="2"/>
</dbReference>
<dbReference type="Gene3D" id="3.30.70.270">
    <property type="match status" value="1"/>
</dbReference>
<dbReference type="InterPro" id="IPR000014">
    <property type="entry name" value="PAS"/>
</dbReference>
<dbReference type="PROSITE" id="PS50887">
    <property type="entry name" value="GGDEF"/>
    <property type="match status" value="1"/>
</dbReference>
<dbReference type="SMART" id="SM00086">
    <property type="entry name" value="PAC"/>
    <property type="match status" value="2"/>
</dbReference>
<dbReference type="InterPro" id="IPR035965">
    <property type="entry name" value="PAS-like_dom_sf"/>
</dbReference>
<keyword evidence="6" id="KW-1185">Reference proteome</keyword>
<comment type="caution">
    <text evidence="5">The sequence shown here is derived from an EMBL/GenBank/DDBJ whole genome shotgun (WGS) entry which is preliminary data.</text>
</comment>
<evidence type="ECO:0000259" key="1">
    <source>
        <dbReference type="PROSITE" id="PS50112"/>
    </source>
</evidence>
<dbReference type="SUPFAM" id="SSF141868">
    <property type="entry name" value="EAL domain-like"/>
    <property type="match status" value="1"/>
</dbReference>
<evidence type="ECO:0000259" key="2">
    <source>
        <dbReference type="PROSITE" id="PS50113"/>
    </source>
</evidence>
<dbReference type="Gene3D" id="3.30.450.20">
    <property type="entry name" value="PAS domain"/>
    <property type="match status" value="2"/>
</dbReference>
<reference evidence="5 6" key="1">
    <citation type="submission" date="2024-09" db="EMBL/GenBank/DDBJ databases">
        <authorList>
            <person name="Sun Q."/>
            <person name="Mori K."/>
        </authorList>
    </citation>
    <scope>NUCLEOTIDE SEQUENCE [LARGE SCALE GENOMIC DNA]</scope>
    <source>
        <strain evidence="5 6">CCM 7759</strain>
    </source>
</reference>
<dbReference type="SMART" id="SM00267">
    <property type="entry name" value="GGDEF"/>
    <property type="match status" value="1"/>
</dbReference>
<feature type="domain" description="EAL" evidence="3">
    <location>
        <begin position="428"/>
        <end position="680"/>
    </location>
</feature>
<protein>
    <submittedName>
        <fullName evidence="5">EAL domain-containing protein</fullName>
    </submittedName>
</protein>
<gene>
    <name evidence="5" type="ORF">ACFFK0_20310</name>
</gene>
<dbReference type="Pfam" id="PF13426">
    <property type="entry name" value="PAS_9"/>
    <property type="match status" value="1"/>
</dbReference>
<dbReference type="Pfam" id="PF00990">
    <property type="entry name" value="GGDEF"/>
    <property type="match status" value="1"/>
</dbReference>
<dbReference type="InterPro" id="IPR000160">
    <property type="entry name" value="GGDEF_dom"/>
</dbReference>
<dbReference type="SMART" id="SM00091">
    <property type="entry name" value="PAS"/>
    <property type="match status" value="2"/>
</dbReference>
<dbReference type="InterPro" id="IPR013655">
    <property type="entry name" value="PAS_fold_3"/>
</dbReference>
<dbReference type="CDD" id="cd01948">
    <property type="entry name" value="EAL"/>
    <property type="match status" value="1"/>
</dbReference>
<feature type="domain" description="PAC" evidence="2">
    <location>
        <begin position="203"/>
        <end position="255"/>
    </location>
</feature>
<dbReference type="SUPFAM" id="SSF55073">
    <property type="entry name" value="Nucleotide cyclase"/>
    <property type="match status" value="1"/>
</dbReference>
<dbReference type="PROSITE" id="PS50112">
    <property type="entry name" value="PAS"/>
    <property type="match status" value="1"/>
</dbReference>